<sequence>MAIGTAGEVPASRGTWQQGVLRQSVTIRQWVWENAGAWRWEEMMCHERLVDYMCRTTGGQVRRVGLRAGSSPFLFLFGDDRVIRYTEADDDTGDAEDAQATE</sequence>
<evidence type="ECO:0000313" key="2">
    <source>
        <dbReference type="Proteomes" id="UP000501690"/>
    </source>
</evidence>
<accession>A0A4D6M342</accession>
<dbReference type="EMBL" id="CP039349">
    <property type="protein sequence ID" value="QCD94606.1"/>
    <property type="molecule type" value="Genomic_DNA"/>
</dbReference>
<reference evidence="1 2" key="1">
    <citation type="submission" date="2019-04" db="EMBL/GenBank/DDBJ databases">
        <title>An improved genome assembly and genetic linkage map for asparagus bean, Vigna unguiculata ssp. sesquipedialis.</title>
        <authorList>
            <person name="Xia Q."/>
            <person name="Zhang R."/>
            <person name="Dong Y."/>
        </authorList>
    </citation>
    <scope>NUCLEOTIDE SEQUENCE [LARGE SCALE GENOMIC DNA]</scope>
    <source>
        <tissue evidence="1">Leaf</tissue>
    </source>
</reference>
<evidence type="ECO:0000313" key="1">
    <source>
        <dbReference type="EMBL" id="QCD94606.1"/>
    </source>
</evidence>
<name>A0A4D6M342_VIGUN</name>
<organism evidence="1 2">
    <name type="scientific">Vigna unguiculata</name>
    <name type="common">Cowpea</name>
    <dbReference type="NCBI Taxonomy" id="3917"/>
    <lineage>
        <taxon>Eukaryota</taxon>
        <taxon>Viridiplantae</taxon>
        <taxon>Streptophyta</taxon>
        <taxon>Embryophyta</taxon>
        <taxon>Tracheophyta</taxon>
        <taxon>Spermatophyta</taxon>
        <taxon>Magnoliopsida</taxon>
        <taxon>eudicotyledons</taxon>
        <taxon>Gunneridae</taxon>
        <taxon>Pentapetalae</taxon>
        <taxon>rosids</taxon>
        <taxon>fabids</taxon>
        <taxon>Fabales</taxon>
        <taxon>Fabaceae</taxon>
        <taxon>Papilionoideae</taxon>
        <taxon>50 kb inversion clade</taxon>
        <taxon>NPAAA clade</taxon>
        <taxon>indigoferoid/millettioid clade</taxon>
        <taxon>Phaseoleae</taxon>
        <taxon>Vigna</taxon>
    </lineage>
</organism>
<dbReference type="Proteomes" id="UP000501690">
    <property type="component" value="Linkage Group LG5"/>
</dbReference>
<protein>
    <submittedName>
        <fullName evidence="1">Uncharacterized protein</fullName>
    </submittedName>
</protein>
<keyword evidence="2" id="KW-1185">Reference proteome</keyword>
<proteinExistence type="predicted"/>
<dbReference type="AlphaFoldDB" id="A0A4D6M342"/>
<gene>
    <name evidence="1" type="ORF">DEO72_LG5g2691</name>
</gene>